<evidence type="ECO:0000256" key="3">
    <source>
        <dbReference type="ARBA" id="ARBA00022917"/>
    </source>
</evidence>
<evidence type="ECO:0000256" key="2">
    <source>
        <dbReference type="ARBA" id="ARBA00022540"/>
    </source>
</evidence>
<dbReference type="Pfam" id="PF08597">
    <property type="entry name" value="eIF3_subunit"/>
    <property type="match status" value="1"/>
</dbReference>
<dbReference type="HAMAP" id="MF_03009">
    <property type="entry name" value="eIF3j"/>
    <property type="match status" value="1"/>
</dbReference>
<evidence type="ECO:0000313" key="7">
    <source>
        <dbReference type="EMBL" id="RFU26727.1"/>
    </source>
</evidence>
<keyword evidence="3" id="KW-0648">Protein biosynthesis</keyword>
<gene>
    <name evidence="7" type="ORF">B7463_g9614</name>
</gene>
<dbReference type="AlphaFoldDB" id="A0A3E2H0C2"/>
<protein>
    <recommendedName>
        <fullName evidence="5">Eukaryotic translation initiation factor 3 30 kDa subunit</fullName>
    </recommendedName>
</protein>
<keyword evidence="4" id="KW-0175">Coiled coil</keyword>
<accession>A0A3E2H0C2</accession>
<dbReference type="PANTHER" id="PTHR21681:SF0">
    <property type="entry name" value="EUKARYOTIC TRANSLATION INITIATION FACTOR 3 SUBUNIT J"/>
    <property type="match status" value="1"/>
</dbReference>
<dbReference type="Gene3D" id="1.10.246.60">
    <property type="entry name" value="Eukaryotic translation initiation factor 3 like domains"/>
    <property type="match status" value="1"/>
</dbReference>
<dbReference type="OrthoDB" id="20381at2759"/>
<proteinExistence type="inferred from homology"/>
<organism evidence="7 8">
    <name type="scientific">Scytalidium lignicola</name>
    <name type="common">Hyphomycete</name>
    <dbReference type="NCBI Taxonomy" id="5539"/>
    <lineage>
        <taxon>Eukaryota</taxon>
        <taxon>Fungi</taxon>
        <taxon>Dikarya</taxon>
        <taxon>Ascomycota</taxon>
        <taxon>Pezizomycotina</taxon>
        <taxon>Leotiomycetes</taxon>
        <taxon>Leotiomycetes incertae sedis</taxon>
        <taxon>Scytalidium</taxon>
    </lineage>
</organism>
<dbReference type="OMA" id="KPHYALW"/>
<feature type="compositionally biased region" description="Basic and acidic residues" evidence="6">
    <location>
        <begin position="80"/>
        <end position="94"/>
    </location>
</feature>
<dbReference type="GO" id="GO:0003743">
    <property type="term" value="F:translation initiation factor activity"/>
    <property type="evidence" value="ECO:0007669"/>
    <property type="project" value="UniProtKB-KW"/>
</dbReference>
<dbReference type="InterPro" id="IPR023194">
    <property type="entry name" value="eIF3-like_dom_sf"/>
</dbReference>
<keyword evidence="8" id="KW-1185">Reference proteome</keyword>
<evidence type="ECO:0000256" key="1">
    <source>
        <dbReference type="ARBA" id="ARBA00022490"/>
    </source>
</evidence>
<evidence type="ECO:0000256" key="5">
    <source>
        <dbReference type="ARBA" id="ARBA00029904"/>
    </source>
</evidence>
<reference evidence="7 8" key="1">
    <citation type="submission" date="2018-05" db="EMBL/GenBank/DDBJ databases">
        <title>Draft genome sequence of Scytalidium lignicola DSM 105466, a ubiquitous saprotrophic fungus.</title>
        <authorList>
            <person name="Buettner E."/>
            <person name="Gebauer A.M."/>
            <person name="Hofrichter M."/>
            <person name="Liers C."/>
            <person name="Kellner H."/>
        </authorList>
    </citation>
    <scope>NUCLEOTIDE SEQUENCE [LARGE SCALE GENOMIC DNA]</scope>
    <source>
        <strain evidence="7 8">DSM 105466</strain>
    </source>
</reference>
<feature type="region of interest" description="Disordered" evidence="6">
    <location>
        <begin position="1"/>
        <end position="123"/>
    </location>
</feature>
<keyword evidence="2" id="KW-0396">Initiation factor</keyword>
<dbReference type="InterPro" id="IPR013906">
    <property type="entry name" value="eIF3j"/>
</dbReference>
<feature type="non-terminal residue" evidence="7">
    <location>
        <position position="1"/>
    </location>
</feature>
<dbReference type="PANTHER" id="PTHR21681">
    <property type="entry name" value="EUKARYOTIC TRANSLATION INITIATION FACTOR 3 SUBUNIT J"/>
    <property type="match status" value="1"/>
</dbReference>
<evidence type="ECO:0000256" key="6">
    <source>
        <dbReference type="SAM" id="MobiDB-lite"/>
    </source>
</evidence>
<feature type="region of interest" description="Disordered" evidence="6">
    <location>
        <begin position="230"/>
        <end position="253"/>
    </location>
</feature>
<name>A0A3E2H0C2_SCYLI</name>
<feature type="compositionally biased region" description="Acidic residues" evidence="6">
    <location>
        <begin position="95"/>
        <end position="104"/>
    </location>
</feature>
<feature type="compositionally biased region" description="Acidic residues" evidence="6">
    <location>
        <begin position="1"/>
        <end position="11"/>
    </location>
</feature>
<evidence type="ECO:0000256" key="4">
    <source>
        <dbReference type="ARBA" id="ARBA00023054"/>
    </source>
</evidence>
<dbReference type="Proteomes" id="UP000258309">
    <property type="component" value="Unassembled WGS sequence"/>
</dbReference>
<dbReference type="FunFam" id="1.10.246.60:FF:000003">
    <property type="entry name" value="Eukaryotic translation initiation factor 3 subunit J"/>
    <property type="match status" value="1"/>
</dbReference>
<keyword evidence="1" id="KW-0963">Cytoplasm</keyword>
<feature type="non-terminal residue" evidence="7">
    <location>
        <position position="274"/>
    </location>
</feature>
<dbReference type="GO" id="GO:0005852">
    <property type="term" value="C:eukaryotic translation initiation factor 3 complex"/>
    <property type="evidence" value="ECO:0007669"/>
    <property type="project" value="InterPro"/>
</dbReference>
<dbReference type="STRING" id="5539.A0A3E2H0C2"/>
<feature type="compositionally biased region" description="Basic and acidic residues" evidence="6">
    <location>
        <begin position="53"/>
        <end position="73"/>
    </location>
</feature>
<feature type="compositionally biased region" description="Acidic residues" evidence="6">
    <location>
        <begin position="31"/>
        <end position="52"/>
    </location>
</feature>
<comment type="caution">
    <text evidence="7">The sequence shown here is derived from an EMBL/GenBank/DDBJ whole genome shotgun (WGS) entry which is preliminary data.</text>
</comment>
<dbReference type="EMBL" id="NCSJ02000246">
    <property type="protein sequence ID" value="RFU26727.1"/>
    <property type="molecule type" value="Genomic_DNA"/>
</dbReference>
<feature type="compositionally biased region" description="Basic and acidic residues" evidence="6">
    <location>
        <begin position="105"/>
        <end position="123"/>
    </location>
</feature>
<sequence>MPEKWDEEEDSSTPPSSPPAVATIPRRSKFDDEEEGDSDVLDSWDAAEDSEVEREKAKVEAERKAKAEAEAAAKRKSKKQRIEERQAEHRRRAEEDSDEESSEDEATRRERLRRTEQDSDLKHAEDLFGNLGVSNRKVATAANAVVIDSKDPTNTVDLGALPLFDPKTKLQFEKLRDTLVPLVAGNSKKAHYVLFLQEFTKQIAKDLPSDQIKKIASSLTALSNEKLKEEKAAEKGGKKSKAQKTKASLVASRNAATSVDVNAYDDYGDDDDFM</sequence>
<evidence type="ECO:0000313" key="8">
    <source>
        <dbReference type="Proteomes" id="UP000258309"/>
    </source>
</evidence>